<proteinExistence type="predicted"/>
<keyword evidence="2" id="KW-1185">Reference proteome</keyword>
<evidence type="ECO:0000313" key="2">
    <source>
        <dbReference type="Proteomes" id="UP000032304"/>
    </source>
</evidence>
<gene>
    <name evidence="1" type="ORF">B456_012G115500</name>
</gene>
<dbReference type="PANTHER" id="PTHR34966:SF1">
    <property type="entry name" value="OS04G0508100 PROTEIN"/>
    <property type="match status" value="1"/>
</dbReference>
<protein>
    <submittedName>
        <fullName evidence="1">Uncharacterized protein</fullName>
    </submittedName>
</protein>
<dbReference type="Proteomes" id="UP000032304">
    <property type="component" value="Chromosome 12"/>
</dbReference>
<reference evidence="1 2" key="1">
    <citation type="journal article" date="2012" name="Nature">
        <title>Repeated polyploidization of Gossypium genomes and the evolution of spinnable cotton fibres.</title>
        <authorList>
            <person name="Paterson A.H."/>
            <person name="Wendel J.F."/>
            <person name="Gundlach H."/>
            <person name="Guo H."/>
            <person name="Jenkins J."/>
            <person name="Jin D."/>
            <person name="Llewellyn D."/>
            <person name="Showmaker K.C."/>
            <person name="Shu S."/>
            <person name="Udall J."/>
            <person name="Yoo M.J."/>
            <person name="Byers R."/>
            <person name="Chen W."/>
            <person name="Doron-Faigenboim A."/>
            <person name="Duke M.V."/>
            <person name="Gong L."/>
            <person name="Grimwood J."/>
            <person name="Grover C."/>
            <person name="Grupp K."/>
            <person name="Hu G."/>
            <person name="Lee T.H."/>
            <person name="Li J."/>
            <person name="Lin L."/>
            <person name="Liu T."/>
            <person name="Marler B.S."/>
            <person name="Page J.T."/>
            <person name="Roberts A.W."/>
            <person name="Romanel E."/>
            <person name="Sanders W.S."/>
            <person name="Szadkowski E."/>
            <person name="Tan X."/>
            <person name="Tang H."/>
            <person name="Xu C."/>
            <person name="Wang J."/>
            <person name="Wang Z."/>
            <person name="Zhang D."/>
            <person name="Zhang L."/>
            <person name="Ashrafi H."/>
            <person name="Bedon F."/>
            <person name="Bowers J.E."/>
            <person name="Brubaker C.L."/>
            <person name="Chee P.W."/>
            <person name="Das S."/>
            <person name="Gingle A.R."/>
            <person name="Haigler C.H."/>
            <person name="Harker D."/>
            <person name="Hoffmann L.V."/>
            <person name="Hovav R."/>
            <person name="Jones D.C."/>
            <person name="Lemke C."/>
            <person name="Mansoor S."/>
            <person name="ur Rahman M."/>
            <person name="Rainville L.N."/>
            <person name="Rambani A."/>
            <person name="Reddy U.K."/>
            <person name="Rong J.K."/>
            <person name="Saranga Y."/>
            <person name="Scheffler B.E."/>
            <person name="Scheffler J.A."/>
            <person name="Stelly D.M."/>
            <person name="Triplett B.A."/>
            <person name="Van Deynze A."/>
            <person name="Vaslin M.F."/>
            <person name="Waghmare V.N."/>
            <person name="Walford S.A."/>
            <person name="Wright R.J."/>
            <person name="Zaki E.A."/>
            <person name="Zhang T."/>
            <person name="Dennis E.S."/>
            <person name="Mayer K.F."/>
            <person name="Peterson D.G."/>
            <person name="Rokhsar D.S."/>
            <person name="Wang X."/>
            <person name="Schmutz J."/>
        </authorList>
    </citation>
    <scope>NUCLEOTIDE SEQUENCE [LARGE SCALE GENOMIC DNA]</scope>
</reference>
<evidence type="ECO:0000313" key="1">
    <source>
        <dbReference type="EMBL" id="KJB76974.1"/>
    </source>
</evidence>
<sequence>MAGGGNFMHRVISYVVNELVVDRLANSPAFQRFAVRTSKRIEDISSMAEKKRQELAEQMKEISKNMEVGCNYLT</sequence>
<accession>A0A0D2V5B2</accession>
<dbReference type="PANTHER" id="PTHR34966">
    <property type="entry name" value="OSJNBA0043L24.15 PROTEIN"/>
    <property type="match status" value="1"/>
</dbReference>
<name>A0A0D2V5B2_GOSRA</name>
<dbReference type="STRING" id="29730.A0A0D2V5B2"/>
<dbReference type="AlphaFoldDB" id="A0A0D2V5B2"/>
<dbReference type="eggNOG" id="ENOG502S6YZ">
    <property type="taxonomic scope" value="Eukaryota"/>
</dbReference>
<dbReference type="EMBL" id="CM001751">
    <property type="protein sequence ID" value="KJB76974.1"/>
    <property type="molecule type" value="Genomic_DNA"/>
</dbReference>
<organism evidence="1 2">
    <name type="scientific">Gossypium raimondii</name>
    <name type="common">Peruvian cotton</name>
    <name type="synonym">Gossypium klotzschianum subsp. raimondii</name>
    <dbReference type="NCBI Taxonomy" id="29730"/>
    <lineage>
        <taxon>Eukaryota</taxon>
        <taxon>Viridiplantae</taxon>
        <taxon>Streptophyta</taxon>
        <taxon>Embryophyta</taxon>
        <taxon>Tracheophyta</taxon>
        <taxon>Spermatophyta</taxon>
        <taxon>Magnoliopsida</taxon>
        <taxon>eudicotyledons</taxon>
        <taxon>Gunneridae</taxon>
        <taxon>Pentapetalae</taxon>
        <taxon>rosids</taxon>
        <taxon>malvids</taxon>
        <taxon>Malvales</taxon>
        <taxon>Malvaceae</taxon>
        <taxon>Malvoideae</taxon>
        <taxon>Gossypium</taxon>
    </lineage>
</organism>
<dbReference type="Gramene" id="KJB76974">
    <property type="protein sequence ID" value="KJB76974"/>
    <property type="gene ID" value="B456_012G115500"/>
</dbReference>